<protein>
    <submittedName>
        <fullName evidence="2">Uncharacterized protein</fullName>
    </submittedName>
</protein>
<feature type="region of interest" description="Disordered" evidence="1">
    <location>
        <begin position="1"/>
        <end position="21"/>
    </location>
</feature>
<dbReference type="EMBL" id="BKCJ011268608">
    <property type="protein sequence ID" value="GFD12867.1"/>
    <property type="molecule type" value="Genomic_DNA"/>
</dbReference>
<name>A0A699TRX8_TANCI</name>
<dbReference type="AlphaFoldDB" id="A0A699TRX8"/>
<organism evidence="2">
    <name type="scientific">Tanacetum cinerariifolium</name>
    <name type="common">Dalmatian daisy</name>
    <name type="synonym">Chrysanthemum cinerariifolium</name>
    <dbReference type="NCBI Taxonomy" id="118510"/>
    <lineage>
        <taxon>Eukaryota</taxon>
        <taxon>Viridiplantae</taxon>
        <taxon>Streptophyta</taxon>
        <taxon>Embryophyta</taxon>
        <taxon>Tracheophyta</taxon>
        <taxon>Spermatophyta</taxon>
        <taxon>Magnoliopsida</taxon>
        <taxon>eudicotyledons</taxon>
        <taxon>Gunneridae</taxon>
        <taxon>Pentapetalae</taxon>
        <taxon>asterids</taxon>
        <taxon>campanulids</taxon>
        <taxon>Asterales</taxon>
        <taxon>Asteraceae</taxon>
        <taxon>Asteroideae</taxon>
        <taxon>Anthemideae</taxon>
        <taxon>Anthemidinae</taxon>
        <taxon>Tanacetum</taxon>
    </lineage>
</organism>
<proteinExistence type="predicted"/>
<reference evidence="2" key="1">
    <citation type="journal article" date="2019" name="Sci. Rep.">
        <title>Draft genome of Tanacetum cinerariifolium, the natural source of mosquito coil.</title>
        <authorList>
            <person name="Yamashiro T."/>
            <person name="Shiraishi A."/>
            <person name="Satake H."/>
            <person name="Nakayama K."/>
        </authorList>
    </citation>
    <scope>NUCLEOTIDE SEQUENCE</scope>
</reference>
<accession>A0A699TRX8</accession>
<feature type="compositionally biased region" description="Basic and acidic residues" evidence="1">
    <location>
        <begin position="1"/>
        <end position="19"/>
    </location>
</feature>
<evidence type="ECO:0000313" key="2">
    <source>
        <dbReference type="EMBL" id="GFD12867.1"/>
    </source>
</evidence>
<comment type="caution">
    <text evidence="2">The sequence shown here is derived from an EMBL/GenBank/DDBJ whole genome shotgun (WGS) entry which is preliminary data.</text>
</comment>
<evidence type="ECO:0000256" key="1">
    <source>
        <dbReference type="SAM" id="MobiDB-lite"/>
    </source>
</evidence>
<feature type="non-terminal residue" evidence="2">
    <location>
        <position position="102"/>
    </location>
</feature>
<sequence length="102" mass="11448">MECRSPKDTRRPAVAEPQRRSIPVETLTSNALVSQCDATGSYDWSYRAEEEPTNFALMAFSSSSSNSSSDCEVQLRDTALATLRQKLKTTEKDRDDLNIKLE</sequence>
<gene>
    <name evidence="2" type="ORF">Tci_884836</name>
</gene>